<evidence type="ECO:0000256" key="9">
    <source>
        <dbReference type="ARBA" id="ARBA00023264"/>
    </source>
</evidence>
<keyword evidence="8" id="KW-0594">Phospholipid biosynthesis</keyword>
<reference evidence="11" key="2">
    <citation type="journal article" date="2021" name="PeerJ">
        <title>Extensive microbial diversity within the chicken gut microbiome revealed by metagenomics and culture.</title>
        <authorList>
            <person name="Gilroy R."/>
            <person name="Ravi A."/>
            <person name="Getino M."/>
            <person name="Pursley I."/>
            <person name="Horton D.L."/>
            <person name="Alikhan N.F."/>
            <person name="Baker D."/>
            <person name="Gharbi K."/>
            <person name="Hall N."/>
            <person name="Watson M."/>
            <person name="Adriaenssens E.M."/>
            <person name="Foster-Nyarko E."/>
            <person name="Jarju S."/>
            <person name="Secka A."/>
            <person name="Antonio M."/>
            <person name="Oren A."/>
            <person name="Chaudhuri R.R."/>
            <person name="La Ragione R."/>
            <person name="Hildebrand F."/>
            <person name="Pallen M.J."/>
        </authorList>
    </citation>
    <scope>NUCLEOTIDE SEQUENCE</scope>
    <source>
        <strain evidence="11">ChiSjej4B22-8148</strain>
    </source>
</reference>
<evidence type="ECO:0000256" key="5">
    <source>
        <dbReference type="ARBA" id="ARBA00022989"/>
    </source>
</evidence>
<dbReference type="SMART" id="SM01207">
    <property type="entry name" value="G3P_acyltransf"/>
    <property type="match status" value="1"/>
</dbReference>
<evidence type="ECO:0000256" key="4">
    <source>
        <dbReference type="ARBA" id="ARBA00022692"/>
    </source>
</evidence>
<keyword evidence="1" id="KW-1003">Cell membrane</keyword>
<proteinExistence type="predicted"/>
<keyword evidence="5 10" id="KW-1133">Transmembrane helix</keyword>
<dbReference type="GO" id="GO:0005886">
    <property type="term" value="C:plasma membrane"/>
    <property type="evidence" value="ECO:0007669"/>
    <property type="project" value="InterPro"/>
</dbReference>
<feature type="non-terminal residue" evidence="11">
    <location>
        <position position="1"/>
    </location>
</feature>
<feature type="transmembrane region" description="Helical" evidence="10">
    <location>
        <begin position="29"/>
        <end position="56"/>
    </location>
</feature>
<accession>A0A9D1AFF0</accession>
<gene>
    <name evidence="11" type="ORF">IAB31_10710</name>
</gene>
<dbReference type="Proteomes" id="UP000886757">
    <property type="component" value="Unassembled WGS sequence"/>
</dbReference>
<dbReference type="PANTHER" id="PTHR30309:SF0">
    <property type="entry name" value="GLYCEROL-3-PHOSPHATE ACYLTRANSFERASE-RELATED"/>
    <property type="match status" value="1"/>
</dbReference>
<evidence type="ECO:0000256" key="10">
    <source>
        <dbReference type="SAM" id="Phobius"/>
    </source>
</evidence>
<dbReference type="PANTHER" id="PTHR30309">
    <property type="entry name" value="INNER MEMBRANE PROTEIN YGIH"/>
    <property type="match status" value="1"/>
</dbReference>
<evidence type="ECO:0000256" key="7">
    <source>
        <dbReference type="ARBA" id="ARBA00023136"/>
    </source>
</evidence>
<keyword evidence="2" id="KW-0444">Lipid biosynthesis</keyword>
<keyword evidence="6" id="KW-0443">Lipid metabolism</keyword>
<evidence type="ECO:0000256" key="2">
    <source>
        <dbReference type="ARBA" id="ARBA00022516"/>
    </source>
</evidence>
<dbReference type="InterPro" id="IPR003811">
    <property type="entry name" value="G3P_acylTferase_PlsY"/>
</dbReference>
<dbReference type="AlphaFoldDB" id="A0A9D1AFF0"/>
<protein>
    <submittedName>
        <fullName evidence="11">Glycerol-3-phosphate acyltransferase</fullName>
    </submittedName>
</protein>
<dbReference type="GO" id="GO:0043772">
    <property type="term" value="F:acyl-phosphate glycerol-3-phosphate acyltransferase activity"/>
    <property type="evidence" value="ECO:0007669"/>
    <property type="project" value="InterPro"/>
</dbReference>
<dbReference type="GO" id="GO:0008654">
    <property type="term" value="P:phospholipid biosynthetic process"/>
    <property type="evidence" value="ECO:0007669"/>
    <property type="project" value="UniProtKB-KW"/>
</dbReference>
<dbReference type="Pfam" id="PF02660">
    <property type="entry name" value="G3P_acyltransf"/>
    <property type="match status" value="1"/>
</dbReference>
<dbReference type="EMBL" id="DVGK01000118">
    <property type="protein sequence ID" value="HIR14377.1"/>
    <property type="molecule type" value="Genomic_DNA"/>
</dbReference>
<reference evidence="11" key="1">
    <citation type="submission" date="2020-10" db="EMBL/GenBank/DDBJ databases">
        <authorList>
            <person name="Gilroy R."/>
        </authorList>
    </citation>
    <scope>NUCLEOTIDE SEQUENCE</scope>
    <source>
        <strain evidence="11">ChiSjej4B22-8148</strain>
    </source>
</reference>
<evidence type="ECO:0000313" key="12">
    <source>
        <dbReference type="Proteomes" id="UP000886757"/>
    </source>
</evidence>
<keyword evidence="4 10" id="KW-0812">Transmembrane</keyword>
<evidence type="ECO:0000256" key="3">
    <source>
        <dbReference type="ARBA" id="ARBA00022679"/>
    </source>
</evidence>
<evidence type="ECO:0000256" key="1">
    <source>
        <dbReference type="ARBA" id="ARBA00022475"/>
    </source>
</evidence>
<evidence type="ECO:0000256" key="8">
    <source>
        <dbReference type="ARBA" id="ARBA00023209"/>
    </source>
</evidence>
<evidence type="ECO:0000313" key="11">
    <source>
        <dbReference type="EMBL" id="HIR14377.1"/>
    </source>
</evidence>
<keyword evidence="9" id="KW-1208">Phospholipid metabolism</keyword>
<keyword evidence="3" id="KW-0808">Transferase</keyword>
<sequence length="105" mass="11486">LYANLFARMFKKNHMLEQSKDHNPGAANAFLYGGFWCGSFTLLFDLLKGFVPVFLFMQYGTASATHPFLIALVIAAPVIGHIFPLFNHFQGGKGIAVTFGCLAGL</sequence>
<name>A0A9D1AFF0_9FIRM</name>
<comment type="caution">
    <text evidence="11">The sequence shown here is derived from an EMBL/GenBank/DDBJ whole genome shotgun (WGS) entry which is preliminary data.</text>
</comment>
<keyword evidence="7 10" id="KW-0472">Membrane</keyword>
<keyword evidence="11" id="KW-0012">Acyltransferase</keyword>
<organism evidence="11 12">
    <name type="scientific">Candidatus Choladousia intestinavium</name>
    <dbReference type="NCBI Taxonomy" id="2840727"/>
    <lineage>
        <taxon>Bacteria</taxon>
        <taxon>Bacillati</taxon>
        <taxon>Bacillota</taxon>
        <taxon>Clostridia</taxon>
        <taxon>Lachnospirales</taxon>
        <taxon>Lachnospiraceae</taxon>
        <taxon>Lachnospiraceae incertae sedis</taxon>
        <taxon>Candidatus Choladousia</taxon>
    </lineage>
</organism>
<evidence type="ECO:0000256" key="6">
    <source>
        <dbReference type="ARBA" id="ARBA00023098"/>
    </source>
</evidence>
<feature type="transmembrane region" description="Helical" evidence="10">
    <location>
        <begin position="68"/>
        <end position="86"/>
    </location>
</feature>